<accession>A0A1M5ABM5</accession>
<evidence type="ECO:0000313" key="5">
    <source>
        <dbReference type="EMBL" id="SHF27700.1"/>
    </source>
</evidence>
<dbReference type="PANTHER" id="PTHR43401">
    <property type="entry name" value="L-THREONINE 3-DEHYDROGENASE"/>
    <property type="match status" value="1"/>
</dbReference>
<dbReference type="OrthoDB" id="9769198at2"/>
<dbReference type="PANTHER" id="PTHR43401:SF2">
    <property type="entry name" value="L-THREONINE 3-DEHYDROGENASE"/>
    <property type="match status" value="1"/>
</dbReference>
<dbReference type="InterPro" id="IPR036291">
    <property type="entry name" value="NAD(P)-bd_dom_sf"/>
</dbReference>
<dbReference type="SUPFAM" id="SSF51735">
    <property type="entry name" value="NAD(P)-binding Rossmann-fold domains"/>
    <property type="match status" value="1"/>
</dbReference>
<sequence length="336" mass="36361">MEKMKSVYFAAKDKIEVREVNIPEVRPGMVKIKTAYAALCATDVHMVTMGVLGAQPGIPLGHEASGVITELGEGTGDYGYRIGDKVVVAPVAVCGKCPMCKKGLPQYCLQAAPVAAFSEYIVTDISAVYKIPADADLKKYSLVEPSVCTIRAMDLAGIKHGQTVAVSGIGGIGSILLNMVLLAGGARITAIDPVPEKRRLALDMGAEYALDPFHDDLEKRSMEITEGNGFDHVFEVSGSPKAANVCLDLVAHCGKVTYFAVFPPAYEMPLNLYKLYMKEASIQTVFTSHYLFPRAINLIPRVQTEKIIGKVIPLAQALDAFALFQESRYPKILLEC</sequence>
<keyword evidence="1" id="KW-0479">Metal-binding</keyword>
<dbReference type="InterPro" id="IPR020843">
    <property type="entry name" value="ER"/>
</dbReference>
<name>A0A1M5ABM5_9CLOT</name>
<dbReference type="STRING" id="1122155.SAMN02745158_03128"/>
<evidence type="ECO:0000256" key="1">
    <source>
        <dbReference type="ARBA" id="ARBA00022723"/>
    </source>
</evidence>
<dbReference type="Proteomes" id="UP000184245">
    <property type="component" value="Unassembled WGS sequence"/>
</dbReference>
<keyword evidence="3" id="KW-0560">Oxidoreductase</keyword>
<dbReference type="GO" id="GO:0016491">
    <property type="term" value="F:oxidoreductase activity"/>
    <property type="evidence" value="ECO:0007669"/>
    <property type="project" value="UniProtKB-KW"/>
</dbReference>
<dbReference type="InterPro" id="IPR013154">
    <property type="entry name" value="ADH-like_N"/>
</dbReference>
<dbReference type="Pfam" id="PF08240">
    <property type="entry name" value="ADH_N"/>
    <property type="match status" value="1"/>
</dbReference>
<dbReference type="AlphaFoldDB" id="A0A1M5ABM5"/>
<dbReference type="Gene3D" id="3.40.50.720">
    <property type="entry name" value="NAD(P)-binding Rossmann-like Domain"/>
    <property type="match status" value="1"/>
</dbReference>
<dbReference type="InterPro" id="IPR013149">
    <property type="entry name" value="ADH-like_C"/>
</dbReference>
<feature type="domain" description="Enoyl reductase (ER)" evidence="4">
    <location>
        <begin position="10"/>
        <end position="334"/>
    </location>
</feature>
<dbReference type="EMBL" id="FQVI01000019">
    <property type="protein sequence ID" value="SHF27700.1"/>
    <property type="molecule type" value="Genomic_DNA"/>
</dbReference>
<proteinExistence type="predicted"/>
<dbReference type="InterPro" id="IPR011032">
    <property type="entry name" value="GroES-like_sf"/>
</dbReference>
<keyword evidence="6" id="KW-1185">Reference proteome</keyword>
<reference evidence="5 6" key="1">
    <citation type="submission" date="2016-11" db="EMBL/GenBank/DDBJ databases">
        <authorList>
            <person name="Jaros S."/>
            <person name="Januszkiewicz K."/>
            <person name="Wedrychowicz H."/>
        </authorList>
    </citation>
    <scope>NUCLEOTIDE SEQUENCE [LARGE SCALE GENOMIC DNA]</scope>
    <source>
        <strain evidence="5 6">DSM 17459</strain>
    </source>
</reference>
<dbReference type="Pfam" id="PF00107">
    <property type="entry name" value="ADH_zinc_N"/>
    <property type="match status" value="1"/>
</dbReference>
<evidence type="ECO:0000256" key="2">
    <source>
        <dbReference type="ARBA" id="ARBA00022833"/>
    </source>
</evidence>
<dbReference type="SUPFAM" id="SSF50129">
    <property type="entry name" value="GroES-like"/>
    <property type="match status" value="1"/>
</dbReference>
<keyword evidence="2" id="KW-0862">Zinc</keyword>
<evidence type="ECO:0000256" key="3">
    <source>
        <dbReference type="ARBA" id="ARBA00023002"/>
    </source>
</evidence>
<organism evidence="5 6">
    <name type="scientific">Lactonifactor longoviformis DSM 17459</name>
    <dbReference type="NCBI Taxonomy" id="1122155"/>
    <lineage>
        <taxon>Bacteria</taxon>
        <taxon>Bacillati</taxon>
        <taxon>Bacillota</taxon>
        <taxon>Clostridia</taxon>
        <taxon>Eubacteriales</taxon>
        <taxon>Clostridiaceae</taxon>
        <taxon>Lactonifactor</taxon>
    </lineage>
</organism>
<dbReference type="InterPro" id="IPR050129">
    <property type="entry name" value="Zn_alcohol_dh"/>
</dbReference>
<evidence type="ECO:0000313" key="6">
    <source>
        <dbReference type="Proteomes" id="UP000184245"/>
    </source>
</evidence>
<dbReference type="Gene3D" id="3.90.180.10">
    <property type="entry name" value="Medium-chain alcohol dehydrogenases, catalytic domain"/>
    <property type="match status" value="1"/>
</dbReference>
<dbReference type="SMART" id="SM00829">
    <property type="entry name" value="PKS_ER"/>
    <property type="match status" value="1"/>
</dbReference>
<evidence type="ECO:0000259" key="4">
    <source>
        <dbReference type="SMART" id="SM00829"/>
    </source>
</evidence>
<dbReference type="RefSeq" id="WP_072853404.1">
    <property type="nucleotide sequence ID" value="NZ_FQVI01000019.1"/>
</dbReference>
<gene>
    <name evidence="5" type="ORF">SAMN02745158_03128</name>
</gene>
<protein>
    <submittedName>
        <fullName evidence="5">(R,R)-butanediol dehydrogenase / meso-butanediol dehydrogenase / diacetyl reductase</fullName>
    </submittedName>
</protein>
<dbReference type="GO" id="GO:0046872">
    <property type="term" value="F:metal ion binding"/>
    <property type="evidence" value="ECO:0007669"/>
    <property type="project" value="UniProtKB-KW"/>
</dbReference>